<dbReference type="InterPro" id="IPR005467">
    <property type="entry name" value="His_kinase_dom"/>
</dbReference>
<dbReference type="AlphaFoldDB" id="A0A1M7JX07"/>
<keyword evidence="7" id="KW-0808">Transferase</keyword>
<keyword evidence="27" id="KW-1185">Reference proteome</keyword>
<proteinExistence type="inferred from homology"/>
<comment type="catalytic activity">
    <reaction evidence="1">
        <text>ATP + protein L-histidine = ADP + protein N-phospho-L-histidine.</text>
        <dbReference type="EC" id="2.7.13.3"/>
    </reaction>
</comment>
<dbReference type="InterPro" id="IPR036890">
    <property type="entry name" value="HATPase_C_sf"/>
</dbReference>
<dbReference type="Pfam" id="PF00512">
    <property type="entry name" value="HisKA"/>
    <property type="match status" value="1"/>
</dbReference>
<dbReference type="InterPro" id="IPR004358">
    <property type="entry name" value="Sig_transdc_His_kin-like_C"/>
</dbReference>
<dbReference type="SMART" id="SM00073">
    <property type="entry name" value="HPT"/>
    <property type="match status" value="1"/>
</dbReference>
<evidence type="ECO:0000259" key="25">
    <source>
        <dbReference type="PROSITE" id="PS50894"/>
    </source>
</evidence>
<evidence type="ECO:0000259" key="23">
    <source>
        <dbReference type="PROSITE" id="PS50110"/>
    </source>
</evidence>
<dbReference type="SUPFAM" id="SSF47226">
    <property type="entry name" value="Histidine-containing phosphotransfer domain, HPT domain"/>
    <property type="match status" value="1"/>
</dbReference>
<evidence type="ECO:0000256" key="2">
    <source>
        <dbReference type="ARBA" id="ARBA00004651"/>
    </source>
</evidence>
<keyword evidence="14 21" id="KW-0472">Membrane</keyword>
<feature type="domain" description="Response regulatory" evidence="23">
    <location>
        <begin position="499"/>
        <end position="614"/>
    </location>
</feature>
<evidence type="ECO:0000256" key="19">
    <source>
        <dbReference type="PROSITE-ProRule" id="PRU00169"/>
    </source>
</evidence>
<dbReference type="InterPro" id="IPR008207">
    <property type="entry name" value="Sig_transdc_His_kin_Hpt_dom"/>
</dbReference>
<keyword evidence="10 26" id="KW-0418">Kinase</keyword>
<dbReference type="SMART" id="SM00387">
    <property type="entry name" value="HATPase_c"/>
    <property type="match status" value="1"/>
</dbReference>
<dbReference type="SMART" id="SM00304">
    <property type="entry name" value="HAMP"/>
    <property type="match status" value="1"/>
</dbReference>
<evidence type="ECO:0000256" key="14">
    <source>
        <dbReference type="ARBA" id="ARBA00023136"/>
    </source>
</evidence>
<evidence type="ECO:0000256" key="3">
    <source>
        <dbReference type="ARBA" id="ARBA00006402"/>
    </source>
</evidence>
<keyword evidence="13" id="KW-0902">Two-component regulatory system</keyword>
<feature type="domain" description="Histidine kinase" evidence="22">
    <location>
        <begin position="257"/>
        <end position="481"/>
    </location>
</feature>
<dbReference type="CDD" id="cd06225">
    <property type="entry name" value="HAMP"/>
    <property type="match status" value="1"/>
</dbReference>
<dbReference type="InterPro" id="IPR036641">
    <property type="entry name" value="HPT_dom_sf"/>
</dbReference>
<evidence type="ECO:0000256" key="8">
    <source>
        <dbReference type="ARBA" id="ARBA00022692"/>
    </source>
</evidence>
<dbReference type="PROSITE" id="PS50885">
    <property type="entry name" value="HAMP"/>
    <property type="match status" value="1"/>
</dbReference>
<dbReference type="PROSITE" id="PS50894">
    <property type="entry name" value="HPT"/>
    <property type="match status" value="1"/>
</dbReference>
<dbReference type="FunFam" id="3.30.565.10:FF:000010">
    <property type="entry name" value="Sensor histidine kinase RcsC"/>
    <property type="match status" value="1"/>
</dbReference>
<evidence type="ECO:0000256" key="6">
    <source>
        <dbReference type="ARBA" id="ARBA00022553"/>
    </source>
</evidence>
<evidence type="ECO:0000313" key="27">
    <source>
        <dbReference type="Proteomes" id="UP000184440"/>
    </source>
</evidence>
<dbReference type="PRINTS" id="PR00344">
    <property type="entry name" value="BCTRLSENSOR"/>
</dbReference>
<dbReference type="SUPFAM" id="SSF55874">
    <property type="entry name" value="ATPase domain of HSP90 chaperone/DNA topoisomerase II/histidine kinase"/>
    <property type="match status" value="1"/>
</dbReference>
<dbReference type="InterPro" id="IPR007891">
    <property type="entry name" value="CHASE3"/>
</dbReference>
<dbReference type="Gene3D" id="1.10.287.130">
    <property type="match status" value="1"/>
</dbReference>
<comment type="subcellular location">
    <subcellularLocation>
        <location evidence="2">Cell membrane</location>
        <topology evidence="2">Multi-pass membrane protein</topology>
    </subcellularLocation>
</comment>
<dbReference type="CDD" id="cd00156">
    <property type="entry name" value="REC"/>
    <property type="match status" value="1"/>
</dbReference>
<accession>A0A1M7JX07</accession>
<evidence type="ECO:0000256" key="7">
    <source>
        <dbReference type="ARBA" id="ARBA00022679"/>
    </source>
</evidence>
<dbReference type="CDD" id="cd16922">
    <property type="entry name" value="HATPase_EvgS-ArcB-TorS-like"/>
    <property type="match status" value="1"/>
</dbReference>
<evidence type="ECO:0000256" key="1">
    <source>
        <dbReference type="ARBA" id="ARBA00000085"/>
    </source>
</evidence>
<dbReference type="CDD" id="cd19410">
    <property type="entry name" value="HK9-like_sensor"/>
    <property type="match status" value="1"/>
</dbReference>
<dbReference type="EC" id="2.7.13.3" evidence="4"/>
<dbReference type="PROSITE" id="PS50109">
    <property type="entry name" value="HIS_KIN"/>
    <property type="match status" value="1"/>
</dbReference>
<dbReference type="FunFam" id="1.10.287.130:FF:000002">
    <property type="entry name" value="Two-component osmosensing histidine kinase"/>
    <property type="match status" value="1"/>
</dbReference>
<feature type="domain" description="HPt" evidence="25">
    <location>
        <begin position="795"/>
        <end position="891"/>
    </location>
</feature>
<dbReference type="InterPro" id="IPR036097">
    <property type="entry name" value="HisK_dim/P_sf"/>
</dbReference>
<dbReference type="Pfam" id="PF00672">
    <property type="entry name" value="HAMP"/>
    <property type="match status" value="1"/>
</dbReference>
<evidence type="ECO:0000256" key="13">
    <source>
        <dbReference type="ARBA" id="ARBA00023012"/>
    </source>
</evidence>
<evidence type="ECO:0000256" key="16">
    <source>
        <dbReference type="ARBA" id="ARBA00068150"/>
    </source>
</evidence>
<dbReference type="Pfam" id="PF05227">
    <property type="entry name" value="CHASE3"/>
    <property type="match status" value="1"/>
</dbReference>
<comment type="subunit">
    <text evidence="15">At low DSF concentrations, interacts with RpfF.</text>
</comment>
<dbReference type="Proteomes" id="UP000184440">
    <property type="component" value="Unassembled WGS sequence"/>
</dbReference>
<dbReference type="CDD" id="cd17546">
    <property type="entry name" value="REC_hyHK_CKI1_RcsC-like"/>
    <property type="match status" value="1"/>
</dbReference>
<evidence type="ECO:0000256" key="15">
    <source>
        <dbReference type="ARBA" id="ARBA00064003"/>
    </source>
</evidence>
<feature type="region of interest" description="Disordered" evidence="20">
    <location>
        <begin position="752"/>
        <end position="778"/>
    </location>
</feature>
<dbReference type="CDD" id="cd00088">
    <property type="entry name" value="HPT"/>
    <property type="match status" value="1"/>
</dbReference>
<dbReference type="Gene3D" id="1.20.120.160">
    <property type="entry name" value="HPT domain"/>
    <property type="match status" value="1"/>
</dbReference>
<keyword evidence="8 21" id="KW-0812">Transmembrane</keyword>
<keyword evidence="9" id="KW-0547">Nucleotide-binding</keyword>
<evidence type="ECO:0000256" key="5">
    <source>
        <dbReference type="ARBA" id="ARBA00022475"/>
    </source>
</evidence>
<evidence type="ECO:0000256" key="10">
    <source>
        <dbReference type="ARBA" id="ARBA00022777"/>
    </source>
</evidence>
<feature type="domain" description="Response regulatory" evidence="23">
    <location>
        <begin position="637"/>
        <end position="754"/>
    </location>
</feature>
<dbReference type="EMBL" id="FRCS01000001">
    <property type="protein sequence ID" value="SHM57610.1"/>
    <property type="molecule type" value="Genomic_DNA"/>
</dbReference>
<evidence type="ECO:0000256" key="11">
    <source>
        <dbReference type="ARBA" id="ARBA00022840"/>
    </source>
</evidence>
<feature type="transmembrane region" description="Helical" evidence="21">
    <location>
        <begin position="169"/>
        <end position="188"/>
    </location>
</feature>
<evidence type="ECO:0000256" key="21">
    <source>
        <dbReference type="SAM" id="Phobius"/>
    </source>
</evidence>
<organism evidence="26 27">
    <name type="scientific">Cryptosporangium aurantiacum</name>
    <dbReference type="NCBI Taxonomy" id="134849"/>
    <lineage>
        <taxon>Bacteria</taxon>
        <taxon>Bacillati</taxon>
        <taxon>Actinomycetota</taxon>
        <taxon>Actinomycetes</taxon>
        <taxon>Cryptosporangiales</taxon>
        <taxon>Cryptosporangiaceae</taxon>
        <taxon>Cryptosporangium</taxon>
    </lineage>
</organism>
<sequence length="901" mass="96635">MAALAVIGLSAYVRIGTLIRDQEPVDHSYDVLYRIEIVRERMLDAERGQRGYVITGRDSYLYPYRRAIAALPTDLEELRAAVADNPRQLRVLEALEVPVRVKLAVMARTVELRRDSGFPAAQAFTVSGQGSAAMIQIASRLESMRTEELRLLAERRTASAVSARHTRALIVWGSLAALVLFGVGAWWVTRRITRPIGEITAAANRITAGDLSRPAHVSGPVELERMGEAVNTSIEAISQARDVAIAAAAAKSAFLATMSHEIRTPMNAVIGMTGLLMDTDLDGEQREFVKTVRDSGEALLGIINDILDFSKIESGELELDDVPFDLRECMDSALALVALDAERKGLELVGGLDPQTPPILHGDVTRLRQIMVNLLSNAVKFTAAGEVVLSVSGRRLDESPDGPVALVAEVRDTGPGIPADRMDRVFRSFAQVDSSTTRVYGGTGLGLAISRRLAHAMDGDLTVESEVGVGSTFTLTARLRASPDADLRPPDHAALADAHALVVDDNATNRRVLRAQLAGWGMRCTDVGSAAEALELVRDPAQFDVAVLDMHMPEMDGAQLAAALRSSEATADLPLILLTSVVWRPRPDQQRLFDAVLIKPARGGALHATLARAVARTEDLGPESPGAPIGPSPTPLRVLLAEDNPVNQKVAQLMLGKQGHLVDTVADGQEAVEAVLRAPYDVVLMDVQMPTMDGLEATRRIRSEIPADRQPYIVAMTASVLVEDKAACRSAGMDSYLPKPVRADDLRRTLDEFARGRPDPGPDVAAEGAGRPEDQETSIRRRFAEFAGPAPEEHEKALLAEMVGAFVRTAPETLAALRDAVHAGDARAVAARAHKLKGSASNIGAGALAEVCASFEEMATLGQLSATTDHDPALDRAAEELDQARRVLSDLIAGLSPGPRV</sequence>
<dbReference type="InterPro" id="IPR003661">
    <property type="entry name" value="HisK_dim/P_dom"/>
</dbReference>
<dbReference type="SMART" id="SM00388">
    <property type="entry name" value="HisKA"/>
    <property type="match status" value="1"/>
</dbReference>
<dbReference type="InterPro" id="IPR011006">
    <property type="entry name" value="CheY-like_superfamily"/>
</dbReference>
<dbReference type="STRING" id="134849.SAMN05443668_101934"/>
<dbReference type="SUPFAM" id="SSF158472">
    <property type="entry name" value="HAMP domain-like"/>
    <property type="match status" value="1"/>
</dbReference>
<keyword evidence="5" id="KW-1003">Cell membrane</keyword>
<dbReference type="Pfam" id="PF02518">
    <property type="entry name" value="HATPase_c"/>
    <property type="match status" value="1"/>
</dbReference>
<dbReference type="InterPro" id="IPR001789">
    <property type="entry name" value="Sig_transdc_resp-reg_receiver"/>
</dbReference>
<dbReference type="SUPFAM" id="SSF52172">
    <property type="entry name" value="CheY-like"/>
    <property type="match status" value="2"/>
</dbReference>
<evidence type="ECO:0000256" key="17">
    <source>
        <dbReference type="ARBA" id="ARBA00074306"/>
    </source>
</evidence>
<evidence type="ECO:0000256" key="4">
    <source>
        <dbReference type="ARBA" id="ARBA00012438"/>
    </source>
</evidence>
<dbReference type="SUPFAM" id="SSF47384">
    <property type="entry name" value="Homodimeric domain of signal transducing histidine kinase"/>
    <property type="match status" value="1"/>
</dbReference>
<gene>
    <name evidence="26" type="ORF">SAMN05443668_101934</name>
</gene>
<keyword evidence="11" id="KW-0067">ATP-binding</keyword>
<evidence type="ECO:0000256" key="9">
    <source>
        <dbReference type="ARBA" id="ARBA00022741"/>
    </source>
</evidence>
<evidence type="ECO:0000259" key="24">
    <source>
        <dbReference type="PROSITE" id="PS50885"/>
    </source>
</evidence>
<dbReference type="SMART" id="SM00448">
    <property type="entry name" value="REC"/>
    <property type="match status" value="2"/>
</dbReference>
<dbReference type="Gene3D" id="3.40.50.2300">
    <property type="match status" value="2"/>
</dbReference>
<dbReference type="PROSITE" id="PS50110">
    <property type="entry name" value="RESPONSE_REGULATORY"/>
    <property type="match status" value="2"/>
</dbReference>
<keyword evidence="6 19" id="KW-0597">Phosphoprotein</keyword>
<dbReference type="PANTHER" id="PTHR45339:SF1">
    <property type="entry name" value="HYBRID SIGNAL TRANSDUCTION HISTIDINE KINASE J"/>
    <property type="match status" value="1"/>
</dbReference>
<evidence type="ECO:0000256" key="12">
    <source>
        <dbReference type="ARBA" id="ARBA00022989"/>
    </source>
</evidence>
<dbReference type="Gene3D" id="3.30.565.10">
    <property type="entry name" value="Histidine kinase-like ATPase, C-terminal domain"/>
    <property type="match status" value="1"/>
</dbReference>
<dbReference type="Pfam" id="PF00072">
    <property type="entry name" value="Response_reg"/>
    <property type="match status" value="2"/>
</dbReference>
<evidence type="ECO:0000313" key="26">
    <source>
        <dbReference type="EMBL" id="SHM57610.1"/>
    </source>
</evidence>
<reference evidence="26 27" key="1">
    <citation type="submission" date="2016-11" db="EMBL/GenBank/DDBJ databases">
        <authorList>
            <person name="Jaros S."/>
            <person name="Januszkiewicz K."/>
            <person name="Wedrychowicz H."/>
        </authorList>
    </citation>
    <scope>NUCLEOTIDE SEQUENCE [LARGE SCALE GENOMIC DNA]</scope>
    <source>
        <strain evidence="26 27">DSM 46144</strain>
    </source>
</reference>
<dbReference type="GO" id="GO:0000155">
    <property type="term" value="F:phosphorelay sensor kinase activity"/>
    <property type="evidence" value="ECO:0007669"/>
    <property type="project" value="InterPro"/>
</dbReference>
<evidence type="ECO:0000256" key="20">
    <source>
        <dbReference type="SAM" id="MobiDB-lite"/>
    </source>
</evidence>
<dbReference type="CDD" id="cd00082">
    <property type="entry name" value="HisKA"/>
    <property type="match status" value="1"/>
</dbReference>
<dbReference type="PANTHER" id="PTHR45339">
    <property type="entry name" value="HYBRID SIGNAL TRANSDUCTION HISTIDINE KINASE J"/>
    <property type="match status" value="1"/>
</dbReference>
<keyword evidence="12 21" id="KW-1133">Transmembrane helix</keyword>
<name>A0A1M7JX07_9ACTN</name>
<evidence type="ECO:0000259" key="22">
    <source>
        <dbReference type="PROSITE" id="PS50109"/>
    </source>
</evidence>
<feature type="domain" description="HAMP" evidence="24">
    <location>
        <begin position="190"/>
        <end position="242"/>
    </location>
</feature>
<dbReference type="Pfam" id="PF01627">
    <property type="entry name" value="Hpt"/>
    <property type="match status" value="1"/>
</dbReference>
<comment type="similarity">
    <text evidence="3">In the N-terminal section; belongs to the phytochrome family.</text>
</comment>
<dbReference type="GO" id="GO:0005886">
    <property type="term" value="C:plasma membrane"/>
    <property type="evidence" value="ECO:0007669"/>
    <property type="project" value="UniProtKB-SubCell"/>
</dbReference>
<dbReference type="GO" id="GO:0005524">
    <property type="term" value="F:ATP binding"/>
    <property type="evidence" value="ECO:0007669"/>
    <property type="project" value="UniProtKB-KW"/>
</dbReference>
<feature type="modified residue" description="4-aspartylphosphate" evidence="19">
    <location>
        <position position="549"/>
    </location>
</feature>
<dbReference type="InterPro" id="IPR003660">
    <property type="entry name" value="HAMP_dom"/>
</dbReference>
<feature type="modified residue" description="Phosphohistidine" evidence="18">
    <location>
        <position position="834"/>
    </location>
</feature>
<feature type="modified residue" description="4-aspartylphosphate" evidence="19">
    <location>
        <position position="686"/>
    </location>
</feature>
<evidence type="ECO:0000256" key="18">
    <source>
        <dbReference type="PROSITE-ProRule" id="PRU00110"/>
    </source>
</evidence>
<dbReference type="InterPro" id="IPR003594">
    <property type="entry name" value="HATPase_dom"/>
</dbReference>
<protein>
    <recommendedName>
        <fullName evidence="17">Circadian input-output histidine kinase CikA</fullName>
        <ecNumber evidence="4">2.7.13.3</ecNumber>
    </recommendedName>
    <alternativeName>
        <fullName evidence="16">Sensory/regulatory protein RpfC</fullName>
    </alternativeName>
</protein>
<dbReference type="Gene3D" id="6.10.340.10">
    <property type="match status" value="1"/>
</dbReference>